<reference evidence="3" key="1">
    <citation type="journal article" date="2019" name="Int. J. Syst. Evol. Microbiol.">
        <title>The Global Catalogue of Microorganisms (GCM) 10K type strain sequencing project: providing services to taxonomists for standard genome sequencing and annotation.</title>
        <authorList>
            <consortium name="The Broad Institute Genomics Platform"/>
            <consortium name="The Broad Institute Genome Sequencing Center for Infectious Disease"/>
            <person name="Wu L."/>
            <person name="Ma J."/>
        </authorList>
    </citation>
    <scope>NUCLEOTIDE SEQUENCE [LARGE SCALE GENOMIC DNA]</scope>
    <source>
        <strain evidence="3">JCM 9371</strain>
    </source>
</reference>
<proteinExistence type="predicted"/>
<dbReference type="PANTHER" id="PTHR43649">
    <property type="entry name" value="ARABINOSE-BINDING PROTEIN-RELATED"/>
    <property type="match status" value="1"/>
</dbReference>
<keyword evidence="3" id="KW-1185">Reference proteome</keyword>
<protein>
    <submittedName>
        <fullName evidence="2">Extracellular solute-binding protein</fullName>
    </submittedName>
</protein>
<accession>A0ABW2XP45</accession>
<dbReference type="InterPro" id="IPR050490">
    <property type="entry name" value="Bact_solute-bd_prot1"/>
</dbReference>
<comment type="caution">
    <text evidence="2">The sequence shown here is derived from an EMBL/GenBank/DDBJ whole genome shotgun (WGS) entry which is preliminary data.</text>
</comment>
<keyword evidence="1" id="KW-0732">Signal</keyword>
<dbReference type="RefSeq" id="WP_131762332.1">
    <property type="nucleotide sequence ID" value="NZ_CAACUY010000223.1"/>
</dbReference>
<dbReference type="PANTHER" id="PTHR43649:SF14">
    <property type="entry name" value="BLR3389 PROTEIN"/>
    <property type="match status" value="1"/>
</dbReference>
<dbReference type="EMBL" id="JBHTGP010000012">
    <property type="protein sequence ID" value="MFD0687223.1"/>
    <property type="molecule type" value="Genomic_DNA"/>
</dbReference>
<dbReference type="Proteomes" id="UP001597063">
    <property type="component" value="Unassembled WGS sequence"/>
</dbReference>
<dbReference type="Pfam" id="PF01547">
    <property type="entry name" value="SBP_bac_1"/>
    <property type="match status" value="1"/>
</dbReference>
<sequence length="432" mass="45097">MGTPHLSRRSFLATVSAGAAAATAGPLLAACGGGGSGSGGKTTIEWWDIATTEPSQSLYPQIIKAYQAAHPDVTIKITNLENEAYKAKMTAVTASGKLPDIFVTWGGGVLKQQVDAGLVEDLTARSASLASGLIPISLQAYQFGGKTYAIPHDMGMVGFWYNKRLFAKAGIKDAPPTWARLLEDVRKLKAAGITPIALAGKEKWPAHYYWSYLALRIGGTQALKQAAASNDFSAPPFVEAGRQLKALADLAPFQQGYQGAGYDAPGGEAATMGSGRAAMELMGQWAPSVQKDASGKDLGADLGFFPFPVVEGGPGTTTDVFGGGNGHALRKGAPAAAYDFLTFLINAENERKLVSSGGFMPVVKGAESAIADPNRKLVAETLAKATGFQLYLDQAFPPAVGQEVNDSVTDLIAGKKTPEQVAQAVTKTAKSQ</sequence>
<gene>
    <name evidence="2" type="ORF">ACFQZM_22175</name>
</gene>
<feature type="signal peptide" evidence="1">
    <location>
        <begin position="1"/>
        <end position="29"/>
    </location>
</feature>
<dbReference type="Gene3D" id="3.40.190.10">
    <property type="entry name" value="Periplasmic binding protein-like II"/>
    <property type="match status" value="2"/>
</dbReference>
<evidence type="ECO:0000256" key="1">
    <source>
        <dbReference type="SAM" id="SignalP"/>
    </source>
</evidence>
<feature type="chain" id="PRO_5045654239" evidence="1">
    <location>
        <begin position="30"/>
        <end position="432"/>
    </location>
</feature>
<dbReference type="SUPFAM" id="SSF53850">
    <property type="entry name" value="Periplasmic binding protein-like II"/>
    <property type="match status" value="1"/>
</dbReference>
<dbReference type="InterPro" id="IPR006311">
    <property type="entry name" value="TAT_signal"/>
</dbReference>
<dbReference type="PROSITE" id="PS51318">
    <property type="entry name" value="TAT"/>
    <property type="match status" value="1"/>
</dbReference>
<name>A0ABW2XP45_9ACTN</name>
<dbReference type="InterPro" id="IPR006059">
    <property type="entry name" value="SBP"/>
</dbReference>
<organism evidence="2 3">
    <name type="scientific">Actinomadura fibrosa</name>
    <dbReference type="NCBI Taxonomy" id="111802"/>
    <lineage>
        <taxon>Bacteria</taxon>
        <taxon>Bacillati</taxon>
        <taxon>Actinomycetota</taxon>
        <taxon>Actinomycetes</taxon>
        <taxon>Streptosporangiales</taxon>
        <taxon>Thermomonosporaceae</taxon>
        <taxon>Actinomadura</taxon>
    </lineage>
</organism>
<evidence type="ECO:0000313" key="2">
    <source>
        <dbReference type="EMBL" id="MFD0687223.1"/>
    </source>
</evidence>
<evidence type="ECO:0000313" key="3">
    <source>
        <dbReference type="Proteomes" id="UP001597063"/>
    </source>
</evidence>